<dbReference type="PANTHER" id="PTHR42953">
    <property type="entry name" value="HIGH-AFFINITY ZINC UPTAKE SYSTEM PROTEIN ZNUA-RELATED"/>
    <property type="match status" value="1"/>
</dbReference>
<organism evidence="5 6">
    <name type="scientific">Desulfomonile tiedjei (strain ATCC 49306 / DSM 6799 / DCB-1)</name>
    <dbReference type="NCBI Taxonomy" id="706587"/>
    <lineage>
        <taxon>Bacteria</taxon>
        <taxon>Pseudomonadati</taxon>
        <taxon>Thermodesulfobacteriota</taxon>
        <taxon>Desulfomonilia</taxon>
        <taxon>Desulfomonilales</taxon>
        <taxon>Desulfomonilaceae</taxon>
        <taxon>Desulfomonile</taxon>
    </lineage>
</organism>
<dbReference type="AlphaFoldDB" id="I4CCW5"/>
<evidence type="ECO:0000256" key="3">
    <source>
        <dbReference type="ARBA" id="ARBA00022729"/>
    </source>
</evidence>
<dbReference type="Proteomes" id="UP000006055">
    <property type="component" value="Chromosome"/>
</dbReference>
<dbReference type="InterPro" id="IPR006127">
    <property type="entry name" value="ZnuA-like"/>
</dbReference>
<keyword evidence="2" id="KW-0813">Transport</keyword>
<dbReference type="Gene3D" id="3.40.50.1980">
    <property type="entry name" value="Nitrogenase molybdenum iron protein domain"/>
    <property type="match status" value="2"/>
</dbReference>
<accession>I4CCW5</accession>
<dbReference type="RefSeq" id="WP_014812513.1">
    <property type="nucleotide sequence ID" value="NC_018025.1"/>
</dbReference>
<dbReference type="SUPFAM" id="SSF53807">
    <property type="entry name" value="Helical backbone' metal receptor"/>
    <property type="match status" value="1"/>
</dbReference>
<dbReference type="InterPro" id="IPR006129">
    <property type="entry name" value="AdhesinB"/>
</dbReference>
<dbReference type="GO" id="GO:0007155">
    <property type="term" value="P:cell adhesion"/>
    <property type="evidence" value="ECO:0007669"/>
    <property type="project" value="InterPro"/>
</dbReference>
<evidence type="ECO:0000256" key="2">
    <source>
        <dbReference type="ARBA" id="ARBA00022448"/>
    </source>
</evidence>
<dbReference type="InterPro" id="IPR050492">
    <property type="entry name" value="Bact_metal-bind_prot9"/>
</dbReference>
<dbReference type="GO" id="GO:0046872">
    <property type="term" value="F:metal ion binding"/>
    <property type="evidence" value="ECO:0007669"/>
    <property type="project" value="InterPro"/>
</dbReference>
<evidence type="ECO:0000256" key="4">
    <source>
        <dbReference type="SAM" id="SignalP"/>
    </source>
</evidence>
<sequence length="318" mass="35591">MKRLLLIAVLILAPVLSTAEENVATGEPSMRLLRIGVTLHPYYSYVANIVGDKAEVVPLIQPGFNPHNYRPQPEDIKRLVNPETKLDALVVNGVGHDEFAFEILKAAGLDGKLPLIYANKGVAMIPIAGSNEREKIVNPHTFVSITASIEQVYNIAKELGNIDPANAAFYRNNARAYAHRLRKMKADYMKRLANLPDLEFRCATLHGGYDYLLQDFGLQVAAVIEPKHGLKPTAIELAETIAEIKEHHINVVFTEMDFPDKVIETIQKETGIRVRYLSHLTAGEYEPDAFEKGMRRNLENLTNALLEAHGKEHIIDQR</sequence>
<dbReference type="GO" id="GO:0030001">
    <property type="term" value="P:metal ion transport"/>
    <property type="evidence" value="ECO:0007669"/>
    <property type="project" value="InterPro"/>
</dbReference>
<dbReference type="HOGENOM" id="CLU_016838_1_0_7"/>
<proteinExistence type="inferred from homology"/>
<keyword evidence="3 4" id="KW-0732">Signal</keyword>
<dbReference type="KEGG" id="dti:Desti_4787"/>
<comment type="similarity">
    <text evidence="1">Belongs to the bacterial solute-binding protein 9 family.</text>
</comment>
<dbReference type="Pfam" id="PF01297">
    <property type="entry name" value="ZnuA"/>
    <property type="match status" value="1"/>
</dbReference>
<protein>
    <submittedName>
        <fullName evidence="5">ABC-type metal ion transport system, periplasmic component/surface adhesin</fullName>
    </submittedName>
</protein>
<gene>
    <name evidence="5" type="ordered locus">Desti_4787</name>
</gene>
<keyword evidence="6" id="KW-1185">Reference proteome</keyword>
<dbReference type="PRINTS" id="PR00691">
    <property type="entry name" value="ADHESINB"/>
</dbReference>
<dbReference type="PATRIC" id="fig|706587.4.peg.5420"/>
<dbReference type="EMBL" id="CP003360">
    <property type="protein sequence ID" value="AFM27406.1"/>
    <property type="molecule type" value="Genomic_DNA"/>
</dbReference>
<dbReference type="STRING" id="706587.Desti_4787"/>
<name>I4CCW5_DESTA</name>
<dbReference type="PANTHER" id="PTHR42953:SF3">
    <property type="entry name" value="HIGH-AFFINITY ZINC UPTAKE SYSTEM PROTEIN ZNUA"/>
    <property type="match status" value="1"/>
</dbReference>
<feature type="chain" id="PRO_5003687474" evidence="4">
    <location>
        <begin position="20"/>
        <end position="318"/>
    </location>
</feature>
<feature type="signal peptide" evidence="4">
    <location>
        <begin position="1"/>
        <end position="19"/>
    </location>
</feature>
<evidence type="ECO:0000313" key="6">
    <source>
        <dbReference type="Proteomes" id="UP000006055"/>
    </source>
</evidence>
<evidence type="ECO:0000256" key="1">
    <source>
        <dbReference type="ARBA" id="ARBA00011028"/>
    </source>
</evidence>
<dbReference type="OrthoDB" id="9810636at2"/>
<evidence type="ECO:0000313" key="5">
    <source>
        <dbReference type="EMBL" id="AFM27406.1"/>
    </source>
</evidence>
<dbReference type="eggNOG" id="COG0803">
    <property type="taxonomic scope" value="Bacteria"/>
</dbReference>
<reference evidence="6" key="1">
    <citation type="submission" date="2012-06" db="EMBL/GenBank/DDBJ databases">
        <title>Complete sequence of chromosome of Desulfomonile tiedjei DSM 6799.</title>
        <authorList>
            <person name="Lucas S."/>
            <person name="Copeland A."/>
            <person name="Lapidus A."/>
            <person name="Glavina del Rio T."/>
            <person name="Dalin E."/>
            <person name="Tice H."/>
            <person name="Bruce D."/>
            <person name="Goodwin L."/>
            <person name="Pitluck S."/>
            <person name="Peters L."/>
            <person name="Ovchinnikova G."/>
            <person name="Zeytun A."/>
            <person name="Lu M."/>
            <person name="Kyrpides N."/>
            <person name="Mavromatis K."/>
            <person name="Ivanova N."/>
            <person name="Brettin T."/>
            <person name="Detter J.C."/>
            <person name="Han C."/>
            <person name="Larimer F."/>
            <person name="Land M."/>
            <person name="Hauser L."/>
            <person name="Markowitz V."/>
            <person name="Cheng J.-F."/>
            <person name="Hugenholtz P."/>
            <person name="Woyke T."/>
            <person name="Wu D."/>
            <person name="Spring S."/>
            <person name="Schroeder M."/>
            <person name="Brambilla E."/>
            <person name="Klenk H.-P."/>
            <person name="Eisen J.A."/>
        </authorList>
    </citation>
    <scope>NUCLEOTIDE SEQUENCE [LARGE SCALE GENOMIC DNA]</scope>
    <source>
        <strain evidence="6">ATCC 49306 / DSM 6799 / DCB-1</strain>
    </source>
</reference>